<dbReference type="GO" id="GO:0005737">
    <property type="term" value="C:cytoplasm"/>
    <property type="evidence" value="ECO:0007669"/>
    <property type="project" value="InterPro"/>
</dbReference>
<dbReference type="Proteomes" id="UP000219068">
    <property type="component" value="Unassembled WGS sequence"/>
</dbReference>
<dbReference type="EMBL" id="OBMM01000005">
    <property type="protein sequence ID" value="SOC27311.1"/>
    <property type="molecule type" value="Genomic_DNA"/>
</dbReference>
<feature type="domain" description="Aminoacyl-transfer RNA synthetases class-II family profile" evidence="3">
    <location>
        <begin position="1"/>
        <end position="117"/>
    </location>
</feature>
<reference evidence="4 5" key="1">
    <citation type="submission" date="2017-08" db="EMBL/GenBank/DDBJ databases">
        <authorList>
            <person name="de Groot N.N."/>
        </authorList>
    </citation>
    <scope>NUCLEOTIDE SEQUENCE [LARGE SCALE GENOMIC DNA]</scope>
    <source>
        <strain evidence="4 5">USBA 78</strain>
    </source>
</reference>
<evidence type="ECO:0000256" key="2">
    <source>
        <dbReference type="ARBA" id="ARBA00017399"/>
    </source>
</evidence>
<dbReference type="PANTHER" id="PTHR43707">
    <property type="entry name" value="HISTIDYL-TRNA SYNTHETASE"/>
    <property type="match status" value="1"/>
</dbReference>
<keyword evidence="4" id="KW-0436">Ligase</keyword>
<gene>
    <name evidence="4" type="ORF">SAMN05428964_105365</name>
</gene>
<dbReference type="PROSITE" id="PS50862">
    <property type="entry name" value="AA_TRNA_LIGASE_II"/>
    <property type="match status" value="1"/>
</dbReference>
<dbReference type="Pfam" id="PF13393">
    <property type="entry name" value="tRNA-synt_His"/>
    <property type="match status" value="1"/>
</dbReference>
<comment type="subunit">
    <text evidence="1">Homodimer.</text>
</comment>
<dbReference type="AlphaFoldDB" id="A0A285TTX3"/>
<dbReference type="Gene3D" id="3.30.930.10">
    <property type="entry name" value="Bira Bifunctional Protein, Domain 2"/>
    <property type="match status" value="2"/>
</dbReference>
<protein>
    <recommendedName>
        <fullName evidence="2">Histidine--tRNA ligase</fullName>
    </recommendedName>
</protein>
<accession>A0A285TTX3</accession>
<evidence type="ECO:0000313" key="4">
    <source>
        <dbReference type="EMBL" id="SOC27311.1"/>
    </source>
</evidence>
<proteinExistence type="predicted"/>
<dbReference type="PANTHER" id="PTHR43707:SF1">
    <property type="entry name" value="HISTIDINE--TRNA LIGASE, MITOCHONDRIAL-RELATED"/>
    <property type="match status" value="1"/>
</dbReference>
<dbReference type="InterPro" id="IPR004516">
    <property type="entry name" value="HisRS/HisZ"/>
</dbReference>
<keyword evidence="4" id="KW-0030">Aminoacyl-tRNA synthetase</keyword>
<dbReference type="GO" id="GO:0006427">
    <property type="term" value="P:histidyl-tRNA aminoacylation"/>
    <property type="evidence" value="ECO:0007669"/>
    <property type="project" value="TreeGrafter"/>
</dbReference>
<dbReference type="InterPro" id="IPR045864">
    <property type="entry name" value="aa-tRNA-synth_II/BPL/LPL"/>
</dbReference>
<evidence type="ECO:0000259" key="3">
    <source>
        <dbReference type="PROSITE" id="PS50862"/>
    </source>
</evidence>
<dbReference type="SUPFAM" id="SSF55681">
    <property type="entry name" value="Class II aaRS and biotin synthetases"/>
    <property type="match status" value="1"/>
</dbReference>
<name>A0A285TTX3_9PROT</name>
<dbReference type="GO" id="GO:0004821">
    <property type="term" value="F:histidine-tRNA ligase activity"/>
    <property type="evidence" value="ECO:0007669"/>
    <property type="project" value="TreeGrafter"/>
</dbReference>
<evidence type="ECO:0000313" key="5">
    <source>
        <dbReference type="Proteomes" id="UP000219068"/>
    </source>
</evidence>
<sequence>MFIDAGFQEVIFPSLWEADTFLDKIGVEKERQMWTFKDRGDRNVCLIPEVTGIVQEMWRNEWSRGKGNPDRIFYVSRCYRYERPQRGRYREFTQFGIEMLGDANKTRQDEARDLLQLCLTDCGVDFTLNDNVKRGIGYYVQGGFEAEALNLGSQKQIAGGGTYPEGCGWAIGIDRLLLAKYG</sequence>
<evidence type="ECO:0000256" key="1">
    <source>
        <dbReference type="ARBA" id="ARBA00011738"/>
    </source>
</evidence>
<dbReference type="InterPro" id="IPR041715">
    <property type="entry name" value="HisRS-like_core"/>
</dbReference>
<dbReference type="InterPro" id="IPR006195">
    <property type="entry name" value="aa-tRNA-synth_II"/>
</dbReference>
<organism evidence="4 5">
    <name type="scientific">Thalassospira xiamenensis</name>
    <dbReference type="NCBI Taxonomy" id="220697"/>
    <lineage>
        <taxon>Bacteria</taxon>
        <taxon>Pseudomonadati</taxon>
        <taxon>Pseudomonadota</taxon>
        <taxon>Alphaproteobacteria</taxon>
        <taxon>Rhodospirillales</taxon>
        <taxon>Thalassospiraceae</taxon>
        <taxon>Thalassospira</taxon>
    </lineage>
</organism>